<reference evidence="3" key="1">
    <citation type="submission" date="2023-10" db="EMBL/GenBank/DDBJ databases">
        <authorList>
            <person name="Chen Y."/>
            <person name="Shah S."/>
            <person name="Dougan E. K."/>
            <person name="Thang M."/>
            <person name="Chan C."/>
        </authorList>
    </citation>
    <scope>NUCLEOTIDE SEQUENCE [LARGE SCALE GENOMIC DNA]</scope>
</reference>
<dbReference type="InterPro" id="IPR015655">
    <property type="entry name" value="PP2C"/>
</dbReference>
<dbReference type="InterPro" id="IPR001932">
    <property type="entry name" value="PPM-type_phosphatase-like_dom"/>
</dbReference>
<organism evidence="3 4">
    <name type="scientific">Prorocentrum cordatum</name>
    <dbReference type="NCBI Taxonomy" id="2364126"/>
    <lineage>
        <taxon>Eukaryota</taxon>
        <taxon>Sar</taxon>
        <taxon>Alveolata</taxon>
        <taxon>Dinophyceae</taxon>
        <taxon>Prorocentrales</taxon>
        <taxon>Prorocentraceae</taxon>
        <taxon>Prorocentrum</taxon>
    </lineage>
</organism>
<keyword evidence="4" id="KW-1185">Reference proteome</keyword>
<dbReference type="PANTHER" id="PTHR47992">
    <property type="entry name" value="PROTEIN PHOSPHATASE"/>
    <property type="match status" value="1"/>
</dbReference>
<dbReference type="Pfam" id="PF00481">
    <property type="entry name" value="PP2C"/>
    <property type="match status" value="1"/>
</dbReference>
<dbReference type="Gene3D" id="3.60.40.10">
    <property type="entry name" value="PPM-type phosphatase domain"/>
    <property type="match status" value="1"/>
</dbReference>
<protein>
    <recommendedName>
        <fullName evidence="2">PPM-type phosphatase domain-containing protein</fullName>
    </recommendedName>
</protein>
<evidence type="ECO:0000313" key="4">
    <source>
        <dbReference type="Proteomes" id="UP001189429"/>
    </source>
</evidence>
<gene>
    <name evidence="3" type="ORF">PCOR1329_LOCUS83893</name>
</gene>
<evidence type="ECO:0000259" key="2">
    <source>
        <dbReference type="PROSITE" id="PS51746"/>
    </source>
</evidence>
<dbReference type="EMBL" id="CAUYUJ010022206">
    <property type="protein sequence ID" value="CAK0909485.1"/>
    <property type="molecule type" value="Genomic_DNA"/>
</dbReference>
<feature type="domain" description="PPM-type phosphatase" evidence="2">
    <location>
        <begin position="210"/>
        <end position="515"/>
    </location>
</feature>
<proteinExistence type="predicted"/>
<feature type="region of interest" description="Disordered" evidence="1">
    <location>
        <begin position="1"/>
        <end position="114"/>
    </location>
</feature>
<comment type="caution">
    <text evidence="3">The sequence shown here is derived from an EMBL/GenBank/DDBJ whole genome shotgun (WGS) entry which is preliminary data.</text>
</comment>
<dbReference type="PROSITE" id="PS51746">
    <property type="entry name" value="PPM_2"/>
    <property type="match status" value="1"/>
</dbReference>
<name>A0ABN9YA30_9DINO</name>
<dbReference type="SUPFAM" id="SSF81606">
    <property type="entry name" value="PP2C-like"/>
    <property type="match status" value="1"/>
</dbReference>
<dbReference type="Proteomes" id="UP001189429">
    <property type="component" value="Unassembled WGS sequence"/>
</dbReference>
<accession>A0ABN9YA30</accession>
<sequence length="516" mass="55417">MAAPLAPSMRVPAASPQEKVPPPLWPRRWFGSTVGGRRPSPAAPGGALASAPPLWAAPPPRRGSQRGVCQARPGEPRHGEPAAVSGSGRGGTSLPRGGPGPPRMPGAAPAGEPCGGGAQAAAAVRAVDGHSCEVAPCRVKGAPLTVSVFQHVSRAAKRGVMTRVGGYHGEGHDVSPGFMAPLLVSTRPRLPPWAAHVPPAMICAPPSWTPPSWPHPNIGDRPSQEDRFTVSSNFEPDSCVPCSFFGVFDGTVGDFASECVKDLVIPMLQQSSSWRGLKQTFTTSSRSASKPQQERLLEDALRDMYRSADESLLRSCSNHAQHYATCTSVTLVVVGDLLGVSHLGDSRIIFGKDVDGRMVGEQMTLDHKPDNEQERQRIENSGGTIVRLRNHGATPFIRGGDFAVRKASGDRPMQLQYSRAFGCKDLKRFGLSSVPDIRLLRIGERGSPAYRRVRYAILASDGLWDVVDAQRAVEVAHQAVQDCRNPSEALVQCARREQWKRNARSDNVTAVCVQFD</sequence>
<feature type="compositionally biased region" description="Low complexity" evidence="1">
    <location>
        <begin position="35"/>
        <end position="54"/>
    </location>
</feature>
<dbReference type="InterPro" id="IPR036457">
    <property type="entry name" value="PPM-type-like_dom_sf"/>
</dbReference>
<dbReference type="SMART" id="SM00332">
    <property type="entry name" value="PP2Cc"/>
    <property type="match status" value="1"/>
</dbReference>
<evidence type="ECO:0000313" key="3">
    <source>
        <dbReference type="EMBL" id="CAK0909485.1"/>
    </source>
</evidence>
<evidence type="ECO:0000256" key="1">
    <source>
        <dbReference type="SAM" id="MobiDB-lite"/>
    </source>
</evidence>
<dbReference type="CDD" id="cd00143">
    <property type="entry name" value="PP2Cc"/>
    <property type="match status" value="1"/>
</dbReference>